<proteinExistence type="predicted"/>
<dbReference type="InterPro" id="IPR036412">
    <property type="entry name" value="HAD-like_sf"/>
</dbReference>
<evidence type="ECO:0000313" key="2">
    <source>
        <dbReference type="EMBL" id="TDD61660.1"/>
    </source>
</evidence>
<dbReference type="AlphaFoldDB" id="A0A4R4ZT97"/>
<evidence type="ECO:0000313" key="3">
    <source>
        <dbReference type="Proteomes" id="UP000295124"/>
    </source>
</evidence>
<protein>
    <submittedName>
        <fullName evidence="2">HAD family hydrolase</fullName>
    </submittedName>
</protein>
<dbReference type="PANTHER" id="PTHR43316">
    <property type="entry name" value="HYDROLASE, HALOACID DELAHOGENASE-RELATED"/>
    <property type="match status" value="1"/>
</dbReference>
<dbReference type="NCBIfam" id="TIGR01549">
    <property type="entry name" value="HAD-SF-IA-v1"/>
    <property type="match status" value="1"/>
</dbReference>
<dbReference type="EMBL" id="SMKX01000012">
    <property type="protein sequence ID" value="TDD61660.1"/>
    <property type="molecule type" value="Genomic_DNA"/>
</dbReference>
<dbReference type="SFLD" id="SFLDG01129">
    <property type="entry name" value="C1.5:_HAD__Beta-PGM__Phosphata"/>
    <property type="match status" value="1"/>
</dbReference>
<dbReference type="GO" id="GO:0016787">
    <property type="term" value="F:hydrolase activity"/>
    <property type="evidence" value="ECO:0007669"/>
    <property type="project" value="UniProtKB-KW"/>
</dbReference>
<organism evidence="2 3">
    <name type="scientific">Kribbella antibiotica</name>
    <dbReference type="NCBI Taxonomy" id="190195"/>
    <lineage>
        <taxon>Bacteria</taxon>
        <taxon>Bacillati</taxon>
        <taxon>Actinomycetota</taxon>
        <taxon>Actinomycetes</taxon>
        <taxon>Propionibacteriales</taxon>
        <taxon>Kribbellaceae</taxon>
        <taxon>Kribbella</taxon>
    </lineage>
</organism>
<accession>A0A4R4ZT97</accession>
<keyword evidence="1 2" id="KW-0378">Hydrolase</keyword>
<dbReference type="RefSeq" id="WP_132166234.1">
    <property type="nucleotide sequence ID" value="NZ_SMKX01000012.1"/>
</dbReference>
<dbReference type="OrthoDB" id="9810501at2"/>
<sequence>MIRAVVLDIAECVVNCEREYRQWANWLGVPAHTFAAAVGVALSRGLEEHDALGLLIPGTDLAAARARRAAEDDLERFTEQDLYPDVRPTLVTLCAAGVWTGIAGNQTAKSLGILRSLDLPCDLIATSEQWGVAKPDPGFFERLVECAPFQPDEIIYVGDRLDNDIHPAATVGLHTALIRRGPWNLVQQILDGDEPTMHIDSLSELPDLIATFNARSRLNLEDRLGS</sequence>
<keyword evidence="3" id="KW-1185">Reference proteome</keyword>
<dbReference type="InterPro" id="IPR051540">
    <property type="entry name" value="S-2-haloacid_dehalogenase"/>
</dbReference>
<dbReference type="InterPro" id="IPR023214">
    <property type="entry name" value="HAD_sf"/>
</dbReference>
<evidence type="ECO:0000256" key="1">
    <source>
        <dbReference type="ARBA" id="ARBA00022801"/>
    </source>
</evidence>
<dbReference type="SUPFAM" id="SSF56784">
    <property type="entry name" value="HAD-like"/>
    <property type="match status" value="1"/>
</dbReference>
<gene>
    <name evidence="2" type="ORF">E1263_06390</name>
</gene>
<dbReference type="Proteomes" id="UP000295124">
    <property type="component" value="Unassembled WGS sequence"/>
</dbReference>
<name>A0A4R4ZT97_9ACTN</name>
<dbReference type="SFLD" id="SFLDS00003">
    <property type="entry name" value="Haloacid_Dehalogenase"/>
    <property type="match status" value="1"/>
</dbReference>
<dbReference type="Pfam" id="PF13242">
    <property type="entry name" value="Hydrolase_like"/>
    <property type="match status" value="1"/>
</dbReference>
<comment type="caution">
    <text evidence="2">The sequence shown here is derived from an EMBL/GenBank/DDBJ whole genome shotgun (WGS) entry which is preliminary data.</text>
</comment>
<dbReference type="Gene3D" id="3.40.50.1000">
    <property type="entry name" value="HAD superfamily/HAD-like"/>
    <property type="match status" value="1"/>
</dbReference>
<reference evidence="2 3" key="1">
    <citation type="submission" date="2019-03" db="EMBL/GenBank/DDBJ databases">
        <title>Draft genome sequences of novel Actinobacteria.</title>
        <authorList>
            <person name="Sahin N."/>
            <person name="Ay H."/>
            <person name="Saygin H."/>
        </authorList>
    </citation>
    <scope>NUCLEOTIDE SEQUENCE [LARGE SCALE GENOMIC DNA]</scope>
    <source>
        <strain evidence="2 3">JCM 13523</strain>
    </source>
</reference>
<dbReference type="PANTHER" id="PTHR43316:SF8">
    <property type="entry name" value="HAD FAMILY HYDROLASE"/>
    <property type="match status" value="1"/>
</dbReference>
<dbReference type="InterPro" id="IPR006439">
    <property type="entry name" value="HAD-SF_hydro_IA"/>
</dbReference>